<evidence type="ECO:0000313" key="5">
    <source>
        <dbReference type="Proteomes" id="UP000530850"/>
    </source>
</evidence>
<accession>A0A7W5GNT6</accession>
<feature type="domain" description="PASTA" evidence="3">
    <location>
        <begin position="354"/>
        <end position="416"/>
    </location>
</feature>
<dbReference type="GeneID" id="93355788"/>
<keyword evidence="2" id="KW-0812">Transmembrane</keyword>
<dbReference type="Proteomes" id="UP000530850">
    <property type="component" value="Unassembled WGS sequence"/>
</dbReference>
<organism evidence="4 5">
    <name type="scientific">Parvibacter caecicola</name>
    <dbReference type="NCBI Taxonomy" id="747645"/>
    <lineage>
        <taxon>Bacteria</taxon>
        <taxon>Bacillati</taxon>
        <taxon>Actinomycetota</taxon>
        <taxon>Coriobacteriia</taxon>
        <taxon>Coriobacteriales</taxon>
        <taxon>Coriobacteriaceae</taxon>
        <taxon>Parvibacter</taxon>
    </lineage>
</organism>
<feature type="region of interest" description="Disordered" evidence="1">
    <location>
        <begin position="285"/>
        <end position="318"/>
    </location>
</feature>
<feature type="compositionally biased region" description="Basic and acidic residues" evidence="1">
    <location>
        <begin position="211"/>
        <end position="225"/>
    </location>
</feature>
<comment type="caution">
    <text evidence="4">The sequence shown here is derived from an EMBL/GenBank/DDBJ whole genome shotgun (WGS) entry which is preliminary data.</text>
</comment>
<reference evidence="4 5" key="1">
    <citation type="submission" date="2020-08" db="EMBL/GenBank/DDBJ databases">
        <title>Sequencing the genomes of 1000 actinobacteria strains.</title>
        <authorList>
            <person name="Klenk H.-P."/>
        </authorList>
    </citation>
    <scope>NUCLEOTIDE SEQUENCE [LARGE SCALE GENOMIC DNA]</scope>
    <source>
        <strain evidence="4 5">DSM 22242</strain>
    </source>
</reference>
<feature type="compositionally biased region" description="Low complexity" evidence="1">
    <location>
        <begin position="295"/>
        <end position="305"/>
    </location>
</feature>
<protein>
    <submittedName>
        <fullName evidence="4">Serine/threonine-protein kinase</fullName>
        <ecNumber evidence="4">2.7.11.1</ecNumber>
    </submittedName>
</protein>
<dbReference type="InterPro" id="IPR026870">
    <property type="entry name" value="Zinc_ribbon_dom"/>
</dbReference>
<evidence type="ECO:0000313" key="4">
    <source>
        <dbReference type="EMBL" id="MBB3170685.1"/>
    </source>
</evidence>
<proteinExistence type="predicted"/>
<feature type="domain" description="PASTA" evidence="3">
    <location>
        <begin position="418"/>
        <end position="478"/>
    </location>
</feature>
<keyword evidence="2" id="KW-1133">Transmembrane helix</keyword>
<dbReference type="AlphaFoldDB" id="A0A7W5GNT6"/>
<dbReference type="RefSeq" id="WP_123184492.1">
    <property type="nucleotide sequence ID" value="NZ_CANPEU010000001.1"/>
</dbReference>
<dbReference type="Gene3D" id="3.30.10.20">
    <property type="match status" value="3"/>
</dbReference>
<keyword evidence="2" id="KW-0472">Membrane</keyword>
<dbReference type="SMART" id="SM00740">
    <property type="entry name" value="PASTA"/>
    <property type="match status" value="3"/>
</dbReference>
<dbReference type="InterPro" id="IPR005543">
    <property type="entry name" value="PASTA_dom"/>
</dbReference>
<dbReference type="PROSITE" id="PS51178">
    <property type="entry name" value="PASTA"/>
    <property type="match status" value="3"/>
</dbReference>
<dbReference type="CDD" id="cd06577">
    <property type="entry name" value="PASTA_pknB"/>
    <property type="match status" value="3"/>
</dbReference>
<evidence type="ECO:0000256" key="2">
    <source>
        <dbReference type="SAM" id="Phobius"/>
    </source>
</evidence>
<sequence length="636" mass="65379">MICPQCHQENEDNAAECAHCGAPLSDEGSKGASPSALISESLEEVRSMAAVPEVLAAEKILGAQDSGAEAAVRKEKLAEVVPEPVVPSKAGLATQVPVPEPPSKTGLSDKIPVVDDVPAVSEAARLKSSGPVPAVYVEESMAPSVAKEAAELFEGSDYDELSAPALDFSGLETIVDSSYVPPAPSRTGDTMEIPVIEDDAAPRARQFVGGDDPKLAKQRSKEQKKIDRALAKEKKKNAKAAKKAAGAAAAGAVAATAVAAEAAHAAEAPAAAAAAEGAAPSPCAAQAVEKKGDSAPKASAAPQKPVSEKVASKAAEPAAPRKKSKAKVVVVCIVLVAVAAAAAAGLTYHYELWGGRTIPSVMGQPAAEAQQTLEAAGFAVTVQQEKSDEPEGIVLAQSPEGRRAEAGSLVTLTVSVSRTVPAVVGMSADNALAALAAEGYSAVSQTEQKSNEAAGTVLAVTPEAGTKAPTTQEIALTVAVPFTVPDVVGMDGDQAKEALSADYEVEVRYTYTEDVQPGYAVSTEPEAGSQLNSGETVVLYLAKSRAAECVAYAQAYFNSTDKFVIGGANYRIDPAKLTIEYIGDDTIRYTVSAIEYGSIFGIVVENNAAGWQNLTGTIRWDDQGNNVASDPSIKRA</sequence>
<keyword evidence="4" id="KW-0418">Kinase</keyword>
<gene>
    <name evidence="4" type="ORF">FHR31_000465</name>
</gene>
<evidence type="ECO:0000259" key="3">
    <source>
        <dbReference type="PROSITE" id="PS51178"/>
    </source>
</evidence>
<name>A0A7W5GNT6_9ACTN</name>
<evidence type="ECO:0000256" key="1">
    <source>
        <dbReference type="SAM" id="MobiDB-lite"/>
    </source>
</evidence>
<dbReference type="EC" id="2.7.11.1" evidence="4"/>
<keyword evidence="4" id="KW-0808">Transferase</keyword>
<feature type="transmembrane region" description="Helical" evidence="2">
    <location>
        <begin position="328"/>
        <end position="350"/>
    </location>
</feature>
<feature type="domain" description="PASTA" evidence="3">
    <location>
        <begin position="479"/>
        <end position="543"/>
    </location>
</feature>
<dbReference type="Pfam" id="PF13240">
    <property type="entry name" value="Zn_Ribbon_1"/>
    <property type="match status" value="1"/>
</dbReference>
<dbReference type="EMBL" id="JACHYA010000001">
    <property type="protein sequence ID" value="MBB3170685.1"/>
    <property type="molecule type" value="Genomic_DNA"/>
</dbReference>
<dbReference type="GO" id="GO:0004674">
    <property type="term" value="F:protein serine/threonine kinase activity"/>
    <property type="evidence" value="ECO:0007669"/>
    <property type="project" value="UniProtKB-EC"/>
</dbReference>
<feature type="region of interest" description="Disordered" evidence="1">
    <location>
        <begin position="205"/>
        <end position="225"/>
    </location>
</feature>
<dbReference type="Pfam" id="PF03793">
    <property type="entry name" value="PASTA"/>
    <property type="match status" value="3"/>
</dbReference>